<evidence type="ECO:0000256" key="1">
    <source>
        <dbReference type="SAM" id="MobiDB-lite"/>
    </source>
</evidence>
<sequence length="133" mass="13445">MRFALPTLLSVILGSSALPALSAPAAPPVIGCASLANLRILLRQTGADPVKTAALLSDSKADHLGCAILGRDAVTALADHTALDGSAYDCVAVRTTSVCQWTVAGSVTLPEPGRAARRGTADAGKAAKDKPSR</sequence>
<accession>A0ABT8BJ83</accession>
<organism evidence="3 4">
    <name type="scientific">Methylobacterium adhaesivum</name>
    <dbReference type="NCBI Taxonomy" id="333297"/>
    <lineage>
        <taxon>Bacteria</taxon>
        <taxon>Pseudomonadati</taxon>
        <taxon>Pseudomonadota</taxon>
        <taxon>Alphaproteobacteria</taxon>
        <taxon>Hyphomicrobiales</taxon>
        <taxon>Methylobacteriaceae</taxon>
        <taxon>Methylobacterium</taxon>
    </lineage>
</organism>
<evidence type="ECO:0000256" key="2">
    <source>
        <dbReference type="SAM" id="SignalP"/>
    </source>
</evidence>
<dbReference type="RefSeq" id="WP_238223192.1">
    <property type="nucleotide sequence ID" value="NZ_BPQD01000004.1"/>
</dbReference>
<evidence type="ECO:0000313" key="4">
    <source>
        <dbReference type="Proteomes" id="UP001224644"/>
    </source>
</evidence>
<feature type="signal peptide" evidence="2">
    <location>
        <begin position="1"/>
        <end position="25"/>
    </location>
</feature>
<proteinExistence type="predicted"/>
<feature type="chain" id="PRO_5045527007" description="DUF4189 domain-containing protein" evidence="2">
    <location>
        <begin position="26"/>
        <end position="133"/>
    </location>
</feature>
<dbReference type="EMBL" id="JAUFPX010000008">
    <property type="protein sequence ID" value="MDN3591315.1"/>
    <property type="molecule type" value="Genomic_DNA"/>
</dbReference>
<gene>
    <name evidence="3" type="ORF">QWZ12_11895</name>
</gene>
<comment type="caution">
    <text evidence="3">The sequence shown here is derived from an EMBL/GenBank/DDBJ whole genome shotgun (WGS) entry which is preliminary data.</text>
</comment>
<feature type="region of interest" description="Disordered" evidence="1">
    <location>
        <begin position="110"/>
        <end position="133"/>
    </location>
</feature>
<evidence type="ECO:0008006" key="5">
    <source>
        <dbReference type="Google" id="ProtNLM"/>
    </source>
</evidence>
<reference evidence="4" key="1">
    <citation type="journal article" date="2019" name="Int. J. Syst. Evol. Microbiol.">
        <title>The Global Catalogue of Microorganisms (GCM) 10K type strain sequencing project: providing services to taxonomists for standard genome sequencing and annotation.</title>
        <authorList>
            <consortium name="The Broad Institute Genomics Platform"/>
            <consortium name="The Broad Institute Genome Sequencing Center for Infectious Disease"/>
            <person name="Wu L."/>
            <person name="Ma J."/>
        </authorList>
    </citation>
    <scope>NUCLEOTIDE SEQUENCE [LARGE SCALE GENOMIC DNA]</scope>
    <source>
        <strain evidence="4">CECT 7069</strain>
    </source>
</reference>
<keyword evidence="4" id="KW-1185">Reference proteome</keyword>
<name>A0ABT8BJ83_9HYPH</name>
<evidence type="ECO:0000313" key="3">
    <source>
        <dbReference type="EMBL" id="MDN3591315.1"/>
    </source>
</evidence>
<keyword evidence="2" id="KW-0732">Signal</keyword>
<protein>
    <recommendedName>
        <fullName evidence="5">DUF4189 domain-containing protein</fullName>
    </recommendedName>
</protein>
<dbReference type="Proteomes" id="UP001224644">
    <property type="component" value="Unassembled WGS sequence"/>
</dbReference>